<evidence type="ECO:0000313" key="6">
    <source>
        <dbReference type="Proteomes" id="UP000015100"/>
    </source>
</evidence>
<dbReference type="Pfam" id="PF10342">
    <property type="entry name" value="Kre9_KNH"/>
    <property type="match status" value="1"/>
</dbReference>
<dbReference type="OMA" id="PEAFAIN"/>
<protein>
    <submittedName>
        <fullName evidence="5">Uncharacterized protein</fullName>
    </submittedName>
</protein>
<dbReference type="InterPro" id="IPR045328">
    <property type="entry name" value="Kre9/Knh1"/>
</dbReference>
<dbReference type="GO" id="GO:0042546">
    <property type="term" value="P:cell wall biogenesis"/>
    <property type="evidence" value="ECO:0007669"/>
    <property type="project" value="InterPro"/>
</dbReference>
<organism evidence="5 6">
    <name type="scientific">Dactylellina haptotyla (strain CBS 200.50)</name>
    <name type="common">Nematode-trapping fungus</name>
    <name type="synonym">Monacrosporium haptotylum</name>
    <dbReference type="NCBI Taxonomy" id="1284197"/>
    <lineage>
        <taxon>Eukaryota</taxon>
        <taxon>Fungi</taxon>
        <taxon>Dikarya</taxon>
        <taxon>Ascomycota</taxon>
        <taxon>Pezizomycotina</taxon>
        <taxon>Orbiliomycetes</taxon>
        <taxon>Orbiliales</taxon>
        <taxon>Orbiliaceae</taxon>
        <taxon>Dactylellina</taxon>
    </lineage>
</organism>
<keyword evidence="6" id="KW-1185">Reference proteome</keyword>
<dbReference type="PANTHER" id="PTHR28154">
    <property type="entry name" value="CELL WALL SYNTHESIS PROTEIN KNH1-RELATED"/>
    <property type="match status" value="1"/>
</dbReference>
<evidence type="ECO:0000259" key="3">
    <source>
        <dbReference type="Pfam" id="PF05390"/>
    </source>
</evidence>
<reference evidence="5 6" key="1">
    <citation type="journal article" date="2013" name="PLoS Genet.">
        <title>Genomic mechanisms accounting for the adaptation to parasitism in nematode-trapping fungi.</title>
        <authorList>
            <person name="Meerupati T."/>
            <person name="Andersson K.M."/>
            <person name="Friman E."/>
            <person name="Kumar D."/>
            <person name="Tunlid A."/>
            <person name="Ahren D."/>
        </authorList>
    </citation>
    <scope>NUCLEOTIDE SEQUENCE [LARGE SCALE GENOMIC DNA]</scope>
    <source>
        <strain evidence="5 6">CBS 200.50</strain>
    </source>
</reference>
<dbReference type="OrthoDB" id="2432613at2759"/>
<proteinExistence type="predicted"/>
<dbReference type="PANTHER" id="PTHR28154:SF1">
    <property type="entry name" value="CELL WALL SYNTHESIS PROTEIN KNH1-RELATED"/>
    <property type="match status" value="1"/>
</dbReference>
<dbReference type="GO" id="GO:0031505">
    <property type="term" value="P:fungal-type cell wall organization"/>
    <property type="evidence" value="ECO:0007669"/>
    <property type="project" value="TreeGrafter"/>
</dbReference>
<feature type="domain" description="Yeast cell wall synthesis Kre9/Knh1-like N-terminal" evidence="4">
    <location>
        <begin position="132"/>
        <end position="231"/>
    </location>
</feature>
<dbReference type="EMBL" id="AQGS01000575">
    <property type="protein sequence ID" value="EPS38348.1"/>
    <property type="molecule type" value="Genomic_DNA"/>
</dbReference>
<feature type="compositionally biased region" description="Polar residues" evidence="2">
    <location>
        <begin position="12"/>
        <end position="21"/>
    </location>
</feature>
<dbReference type="HOGENOM" id="CLU_063732_0_0_1"/>
<dbReference type="GO" id="GO:0005576">
    <property type="term" value="C:extracellular region"/>
    <property type="evidence" value="ECO:0007669"/>
    <property type="project" value="TreeGrafter"/>
</dbReference>
<dbReference type="AlphaFoldDB" id="S8BGG1"/>
<dbReference type="Proteomes" id="UP000015100">
    <property type="component" value="Unassembled WGS sequence"/>
</dbReference>
<feature type="compositionally biased region" description="Basic residues" evidence="2">
    <location>
        <begin position="30"/>
        <end position="41"/>
    </location>
</feature>
<evidence type="ECO:0000256" key="1">
    <source>
        <dbReference type="ARBA" id="ARBA00022729"/>
    </source>
</evidence>
<sequence>MDDGFAPAENPTLPTEAQQRFQDSDPPPSKQKKKKKKKKQDLRRAAGAGCRRPTQHVNRRQHRTLLQVGPSPIRLIKDTRSGRPTRQVRKGSDRQISVLTMKAFSKPLSLTGFLLAALLPCNVLGEIVFTNPVAGKSFAGSSAVKVTWKDDGNDPVTTQAGLFTLDLCVGSNAEIYPLVTLGTPGLTFAAAANTQTVTIPATIGGIGPYYFLRMTWTTTTGTVINYSDRFTMSGMTGVFTAAMTAANAIGDTDRPEAVHPVEAQAAPDPNGGQYAVPYNEQTGPVKYAPMQPRPGTQITAKNTKRLHPTSAYTVFTAKGGPPKVQTTMTQPITYQLTTVINEAPAAPMPDDAMQRFLNRWKD</sequence>
<dbReference type="InterPro" id="IPR008659">
    <property type="entry name" value="Kre9/Knh1_C"/>
</dbReference>
<dbReference type="GO" id="GO:0006078">
    <property type="term" value="P:(1-&gt;6)-beta-D-glucan biosynthetic process"/>
    <property type="evidence" value="ECO:0007669"/>
    <property type="project" value="InterPro"/>
</dbReference>
<evidence type="ECO:0000256" key="2">
    <source>
        <dbReference type="SAM" id="MobiDB-lite"/>
    </source>
</evidence>
<comment type="caution">
    <text evidence="5">The sequence shown here is derived from an EMBL/GenBank/DDBJ whole genome shotgun (WGS) entry which is preliminary data.</text>
</comment>
<feature type="domain" description="Yeast cell wall synthesis Kre9/Knh1 C-terminal" evidence="3">
    <location>
        <begin position="273"/>
        <end position="351"/>
    </location>
</feature>
<gene>
    <name evidence="5" type="ORF">H072_8054</name>
</gene>
<accession>S8BGG1</accession>
<dbReference type="InterPro" id="IPR018466">
    <property type="entry name" value="Kre9/Knh1-like_N"/>
</dbReference>
<dbReference type="Pfam" id="PF05390">
    <property type="entry name" value="Kre9_KNH1_C"/>
    <property type="match status" value="1"/>
</dbReference>
<dbReference type="STRING" id="1284197.S8BGG1"/>
<dbReference type="eggNOG" id="ENOG502S28F">
    <property type="taxonomic scope" value="Eukaryota"/>
</dbReference>
<evidence type="ECO:0000313" key="5">
    <source>
        <dbReference type="EMBL" id="EPS38348.1"/>
    </source>
</evidence>
<feature type="region of interest" description="Disordered" evidence="2">
    <location>
        <begin position="1"/>
        <end position="61"/>
    </location>
</feature>
<reference evidence="6" key="2">
    <citation type="submission" date="2013-04" db="EMBL/GenBank/DDBJ databases">
        <title>Genomic mechanisms accounting for the adaptation to parasitism in nematode-trapping fungi.</title>
        <authorList>
            <person name="Ahren D.G."/>
        </authorList>
    </citation>
    <scope>NUCLEOTIDE SEQUENCE [LARGE SCALE GENOMIC DNA]</scope>
    <source>
        <strain evidence="6">CBS 200.50</strain>
    </source>
</reference>
<keyword evidence="1" id="KW-0732">Signal</keyword>
<evidence type="ECO:0000259" key="4">
    <source>
        <dbReference type="Pfam" id="PF10342"/>
    </source>
</evidence>
<name>S8BGG1_DACHA</name>